<evidence type="ECO:0000313" key="1">
    <source>
        <dbReference type="EMBL" id="KAK7494257.1"/>
    </source>
</evidence>
<dbReference type="EMBL" id="JACVVK020000085">
    <property type="protein sequence ID" value="KAK7494257.1"/>
    <property type="molecule type" value="Genomic_DNA"/>
</dbReference>
<comment type="caution">
    <text evidence="1">The sequence shown here is derived from an EMBL/GenBank/DDBJ whole genome shotgun (WGS) entry which is preliminary data.</text>
</comment>
<dbReference type="Proteomes" id="UP001519460">
    <property type="component" value="Unassembled WGS sequence"/>
</dbReference>
<name>A0ABD0L4J0_9CAEN</name>
<reference evidence="1 2" key="1">
    <citation type="journal article" date="2023" name="Sci. Data">
        <title>Genome assembly of the Korean intertidal mud-creeper Batillaria attramentaria.</title>
        <authorList>
            <person name="Patra A.K."/>
            <person name="Ho P.T."/>
            <person name="Jun S."/>
            <person name="Lee S.J."/>
            <person name="Kim Y."/>
            <person name="Won Y.J."/>
        </authorList>
    </citation>
    <scope>NUCLEOTIDE SEQUENCE [LARGE SCALE GENOMIC DNA]</scope>
    <source>
        <strain evidence="1">Wonlab-2016</strain>
    </source>
</reference>
<protein>
    <submittedName>
        <fullName evidence="1">Uncharacterized protein</fullName>
    </submittedName>
</protein>
<proteinExistence type="predicted"/>
<evidence type="ECO:0000313" key="2">
    <source>
        <dbReference type="Proteomes" id="UP001519460"/>
    </source>
</evidence>
<gene>
    <name evidence="1" type="ORF">BaRGS_00014539</name>
</gene>
<sequence length="124" mass="13797">MAGTVIPSLCTLPQEAGRCDSHTSNQSARFSNDTLPWQLSFTLMRYHISSIILAQPRERCMALSISRTNQMLQIQIRPDGSWLANTSLSLLIDKQFHTFSSVSGVMLLALANAECVPWRSLTLT</sequence>
<organism evidence="1 2">
    <name type="scientific">Batillaria attramentaria</name>
    <dbReference type="NCBI Taxonomy" id="370345"/>
    <lineage>
        <taxon>Eukaryota</taxon>
        <taxon>Metazoa</taxon>
        <taxon>Spiralia</taxon>
        <taxon>Lophotrochozoa</taxon>
        <taxon>Mollusca</taxon>
        <taxon>Gastropoda</taxon>
        <taxon>Caenogastropoda</taxon>
        <taxon>Sorbeoconcha</taxon>
        <taxon>Cerithioidea</taxon>
        <taxon>Batillariidae</taxon>
        <taxon>Batillaria</taxon>
    </lineage>
</organism>
<keyword evidence="2" id="KW-1185">Reference proteome</keyword>
<dbReference type="AlphaFoldDB" id="A0ABD0L4J0"/>
<accession>A0ABD0L4J0</accession>